<dbReference type="CDD" id="cd07389">
    <property type="entry name" value="MPP_PhoD"/>
    <property type="match status" value="1"/>
</dbReference>
<dbReference type="PANTHER" id="PTHR43606">
    <property type="entry name" value="PHOSPHATASE, PUTATIVE (AFU_ORTHOLOGUE AFUA_6G08710)-RELATED"/>
    <property type="match status" value="1"/>
</dbReference>
<dbReference type="GeneID" id="6194841"/>
<dbReference type="EMBL" id="CU638744">
    <property type="protein sequence ID" value="CAP71881.1"/>
    <property type="molecule type" value="Genomic_DNA"/>
</dbReference>
<reference evidence="4 6" key="1">
    <citation type="journal article" date="2008" name="Genome Biol.">
        <title>The genome sequence of the model ascomycete fungus Podospora anserina.</title>
        <authorList>
            <person name="Espagne E."/>
            <person name="Lespinet O."/>
            <person name="Malagnac F."/>
            <person name="Da Silva C."/>
            <person name="Jaillon O."/>
            <person name="Porcel B.M."/>
            <person name="Couloux A."/>
            <person name="Aury J.-M."/>
            <person name="Segurens B."/>
            <person name="Poulain J."/>
            <person name="Anthouard V."/>
            <person name="Grossetete S."/>
            <person name="Khalili H."/>
            <person name="Coppin E."/>
            <person name="Dequard-Chablat M."/>
            <person name="Picard M."/>
            <person name="Contamine V."/>
            <person name="Arnaise S."/>
            <person name="Bourdais A."/>
            <person name="Berteaux-Lecellier V."/>
            <person name="Gautheret D."/>
            <person name="de Vries R.P."/>
            <person name="Battaglia E."/>
            <person name="Coutinho P.M."/>
            <person name="Danchin E.G.J."/>
            <person name="Henrissat B."/>
            <person name="El Khoury R."/>
            <person name="Sainsard-Chanet A."/>
            <person name="Boivin A."/>
            <person name="Pinan-Lucarre B."/>
            <person name="Sellem C.H."/>
            <person name="Debuchy R."/>
            <person name="Wincker P."/>
            <person name="Weissenbach J."/>
            <person name="Silar P."/>
        </authorList>
    </citation>
    <scope>NUCLEOTIDE SEQUENCE [LARGE SCALE GENOMIC DNA]</scope>
    <source>
        <strain evidence="6">S / ATCC MYA-4624 / DSM 980 / FGSC 10383</strain>
        <strain evidence="4">S mat+</strain>
    </source>
</reference>
<evidence type="ECO:0000256" key="1">
    <source>
        <dbReference type="SAM" id="SignalP"/>
    </source>
</evidence>
<evidence type="ECO:0000313" key="4">
    <source>
        <dbReference type="EMBL" id="CAP71881.1"/>
    </source>
</evidence>
<evidence type="ECO:0000313" key="5">
    <source>
        <dbReference type="EMBL" id="CDP31271.1"/>
    </source>
</evidence>
<feature type="domain" description="PhoD-like phosphatase metallophosphatase" evidence="2">
    <location>
        <begin position="202"/>
        <end position="569"/>
    </location>
</feature>
<dbReference type="Pfam" id="PF09423">
    <property type="entry name" value="PhoD"/>
    <property type="match status" value="1"/>
</dbReference>
<dbReference type="Gene3D" id="2.60.40.380">
    <property type="entry name" value="Purple acid phosphatase-like, N-terminal"/>
    <property type="match status" value="1"/>
</dbReference>
<dbReference type="OrthoDB" id="9992270at2759"/>
<protein>
    <submittedName>
        <fullName evidence="5">Phosphodiesterase/Alkaline phosphatase D</fullName>
    </submittedName>
    <submittedName>
        <fullName evidence="4">Podospora anserina S mat+ genomic DNA chromosome 6, supercontig 2</fullName>
    </submittedName>
</protein>
<evidence type="ECO:0000313" key="6">
    <source>
        <dbReference type="Proteomes" id="UP000001197"/>
    </source>
</evidence>
<feature type="domain" description="Phospholipase D N-terminal" evidence="3">
    <location>
        <begin position="62"/>
        <end position="189"/>
    </location>
</feature>
<gene>
    <name evidence="4" type="ORF">PODANS_6_8120</name>
</gene>
<dbReference type="HOGENOM" id="CLU_015982_0_0_1"/>
<keyword evidence="1" id="KW-0732">Signal</keyword>
<dbReference type="InterPro" id="IPR038607">
    <property type="entry name" value="PhoD-like_sf"/>
</dbReference>
<dbReference type="Pfam" id="PF16655">
    <property type="entry name" value="PhoD_N"/>
    <property type="match status" value="1"/>
</dbReference>
<feature type="signal peptide" evidence="1">
    <location>
        <begin position="1"/>
        <end position="15"/>
    </location>
</feature>
<proteinExistence type="predicted"/>
<dbReference type="PANTHER" id="PTHR43606:SF8">
    <property type="entry name" value="ALKALINE PHOSPHATASE"/>
    <property type="match status" value="1"/>
</dbReference>
<dbReference type="Proteomes" id="UP000001197">
    <property type="component" value="Chromosome 6"/>
</dbReference>
<dbReference type="VEuPathDB" id="FungiDB:PODANS_6_8120"/>
<accession>B2B444</accession>
<organism evidence="4">
    <name type="scientific">Podospora anserina (strain S / ATCC MYA-4624 / DSM 980 / FGSC 10383)</name>
    <name type="common">Pleurage anserina</name>
    <dbReference type="NCBI Taxonomy" id="515849"/>
    <lineage>
        <taxon>Eukaryota</taxon>
        <taxon>Fungi</taxon>
        <taxon>Dikarya</taxon>
        <taxon>Ascomycota</taxon>
        <taxon>Pezizomycotina</taxon>
        <taxon>Sordariomycetes</taxon>
        <taxon>Sordariomycetidae</taxon>
        <taxon>Sordariales</taxon>
        <taxon>Podosporaceae</taxon>
        <taxon>Podospora</taxon>
        <taxon>Podospora anserina</taxon>
    </lineage>
</organism>
<dbReference type="SUPFAM" id="SSF56300">
    <property type="entry name" value="Metallo-dependent phosphatases"/>
    <property type="match status" value="1"/>
</dbReference>
<dbReference type="RefSeq" id="XP_001910744.1">
    <property type="nucleotide sequence ID" value="XM_001910709.1"/>
</dbReference>
<dbReference type="InterPro" id="IPR052900">
    <property type="entry name" value="Phospholipid_Metab_Enz"/>
</dbReference>
<feature type="chain" id="PRO_5011934952" evidence="1">
    <location>
        <begin position="16"/>
        <end position="643"/>
    </location>
</feature>
<sequence length="643" mass="71229">MKAVILSALAAASAAVELSTNLNYHSPSTRHSNLGIDLPTVQRRTLKRDSVPYSPEDLNFTHGIASGDPYPTSVILWTRVAPSLASDLGNITVKGNVPLYSHETERYIKADPNPICVDWAVWPATSSNTTKWKRQVNETVVASGRAYTTSDIDYTIKVEAEGLSPFTEYNYQFTICGSDKKSGIGKTKTTPDKNDDVSEVKLAVFSCSNFRLDYVVSIGVAFEAKRNIGTDECQIHLGDYLYESAGGGERAHDPPRVTFTLGDYRTRHGQYRTDLDLQLLAASHPWIPTWDDHEVANNGYRDGFSALNNTEASFRQGGRMVSVDQRKMNAVRAYFEWMPIRQVDLDDNLRIWRSFELGSLADLIILDTRNYDRSITSLGWNDAYIELIRDEASRSLMGGRQENWFYRTLKESKNRGAKWRIIGSQVIFSGADGAGTDTWGGYTANRNRTLQALIDNSIDNNVFLAGDSHRNWVSPFHPTAPYDPVLIFDQVADVTWLGQSDYNPTTGSGSLGVEFAGTAVSSSGRAGPISAANTYARNRVRDTDVLQWHEGYYRGYFVLSVQKDKVTAGFFGSPTVATRNPWELPLANLTVLAGENKLSRPVAGGKVEAGFAKGGTTTGTNLTLNTETKKWEVIGFDDMFISR</sequence>
<reference evidence="5" key="4">
    <citation type="submission" date="2015-04" db="EMBL/GenBank/DDBJ databases">
        <title>Maintaining two mating types: Structure of the mating type locus and its role in heterokaryosis in Podospora anserina.</title>
        <authorList>
            <person name="Grognet P."/>
            <person name="Bidard F."/>
            <person name="Kuchly C."/>
            <person name="Chan Ho Tong L."/>
            <person name="Coppin E."/>
            <person name="Ait Benkhali J."/>
            <person name="Couloux A."/>
            <person name="Wincker P."/>
            <person name="Debuchy R."/>
            <person name="Silar P."/>
        </authorList>
    </citation>
    <scope>NUCLEOTIDE SEQUENCE</scope>
</reference>
<dbReference type="eggNOG" id="ENOG502QU5W">
    <property type="taxonomic scope" value="Eukaryota"/>
</dbReference>
<dbReference type="AlphaFoldDB" id="B2B444"/>
<dbReference type="InterPro" id="IPR018946">
    <property type="entry name" value="PhoD-like_MPP"/>
</dbReference>
<dbReference type="KEGG" id="pan:PODANSg7784"/>
<dbReference type="Gene3D" id="3.60.21.70">
    <property type="entry name" value="PhoD-like phosphatase"/>
    <property type="match status" value="1"/>
</dbReference>
<evidence type="ECO:0000259" key="3">
    <source>
        <dbReference type="Pfam" id="PF16655"/>
    </source>
</evidence>
<reference evidence="6" key="3">
    <citation type="journal article" date="2014" name="Genetics">
        <title>Maintaining two mating types: Structure of the mating type locus and its role in heterokaryosis in Podospora anserina.</title>
        <authorList>
            <person name="Grognet P."/>
            <person name="Bidard F."/>
            <person name="Kuchly C."/>
            <person name="Tong L.C.H."/>
            <person name="Coppin E."/>
            <person name="Benkhali J.A."/>
            <person name="Couloux A."/>
            <person name="Wincker P."/>
            <person name="Debuchy R."/>
            <person name="Silar P."/>
        </authorList>
    </citation>
    <scope>GENOME REANNOTATION</scope>
    <source>
        <strain evidence="6">S / ATCC MYA-4624 / DSM 980 / FGSC 10383</strain>
    </source>
</reference>
<evidence type="ECO:0000259" key="2">
    <source>
        <dbReference type="Pfam" id="PF09423"/>
    </source>
</evidence>
<keyword evidence="6" id="KW-1185">Reference proteome</keyword>
<dbReference type="InterPro" id="IPR032093">
    <property type="entry name" value="PhoD_N"/>
</dbReference>
<reference evidence="4" key="2">
    <citation type="submission" date="2008-07" db="EMBL/GenBank/DDBJ databases">
        <authorList>
            <person name="Genoscope - CEA"/>
        </authorList>
    </citation>
    <scope>NUCLEOTIDE SEQUENCE</scope>
    <source>
        <strain evidence="4">S mat+</strain>
    </source>
</reference>
<dbReference type="STRING" id="515849.B2B444"/>
<name>B2B444_PODAN</name>
<dbReference type="InterPro" id="IPR029052">
    <property type="entry name" value="Metallo-depent_PP-like"/>
</dbReference>
<dbReference type="EMBL" id="FO904941">
    <property type="protein sequence ID" value="CDP31271.1"/>
    <property type="molecule type" value="Genomic_DNA"/>
</dbReference>